<dbReference type="PROSITE" id="PS50102">
    <property type="entry name" value="RRM"/>
    <property type="match status" value="1"/>
</dbReference>
<dbReference type="GO" id="GO:0003723">
    <property type="term" value="F:RNA binding"/>
    <property type="evidence" value="ECO:0007669"/>
    <property type="project" value="UniProtKB-UniRule"/>
</dbReference>
<evidence type="ECO:0000313" key="2">
    <source>
        <dbReference type="Proteomes" id="UP000077755"/>
    </source>
</evidence>
<dbReference type="Pfam" id="PF00076">
    <property type="entry name" value="RRM_1"/>
    <property type="match status" value="1"/>
</dbReference>
<dbReference type="EMBL" id="CP093349">
    <property type="protein sequence ID" value="WOH08740.1"/>
    <property type="molecule type" value="Genomic_DNA"/>
</dbReference>
<dbReference type="InterPro" id="IPR000504">
    <property type="entry name" value="RRM_dom"/>
</dbReference>
<protein>
    <submittedName>
        <fullName evidence="1">Uncharacterized protein</fullName>
    </submittedName>
</protein>
<gene>
    <name evidence="1" type="ORF">DCAR_0728187</name>
</gene>
<evidence type="ECO:0000313" key="1">
    <source>
        <dbReference type="EMBL" id="WOH08740.1"/>
    </source>
</evidence>
<dbReference type="InterPro" id="IPR012677">
    <property type="entry name" value="Nucleotide-bd_a/b_plait_sf"/>
</dbReference>
<organism evidence="1 2">
    <name type="scientific">Daucus carota subsp. sativus</name>
    <name type="common">Carrot</name>
    <dbReference type="NCBI Taxonomy" id="79200"/>
    <lineage>
        <taxon>Eukaryota</taxon>
        <taxon>Viridiplantae</taxon>
        <taxon>Streptophyta</taxon>
        <taxon>Embryophyta</taxon>
        <taxon>Tracheophyta</taxon>
        <taxon>Spermatophyta</taxon>
        <taxon>Magnoliopsida</taxon>
        <taxon>eudicotyledons</taxon>
        <taxon>Gunneridae</taxon>
        <taxon>Pentapetalae</taxon>
        <taxon>asterids</taxon>
        <taxon>campanulids</taxon>
        <taxon>Apiales</taxon>
        <taxon>Apiaceae</taxon>
        <taxon>Apioideae</taxon>
        <taxon>Scandiceae</taxon>
        <taxon>Daucinae</taxon>
        <taxon>Daucus</taxon>
        <taxon>Daucus sect. Daucus</taxon>
    </lineage>
</organism>
<dbReference type="AlphaFoldDB" id="A0A175YB69"/>
<keyword evidence="2" id="KW-1185">Reference proteome</keyword>
<dbReference type="CDD" id="cd00590">
    <property type="entry name" value="RRM_SF"/>
    <property type="match status" value="1"/>
</dbReference>
<dbReference type="InterPro" id="IPR035979">
    <property type="entry name" value="RBD_domain_sf"/>
</dbReference>
<dbReference type="SUPFAM" id="SSF54928">
    <property type="entry name" value="RNA-binding domain, RBD"/>
    <property type="match status" value="1"/>
</dbReference>
<dbReference type="Gramene" id="KZM80866">
    <property type="protein sequence ID" value="KZM80866"/>
    <property type="gene ID" value="DCAR_031546"/>
</dbReference>
<dbReference type="Proteomes" id="UP000077755">
    <property type="component" value="Chromosome 7"/>
</dbReference>
<accession>A0A175YB69</accession>
<reference evidence="1" key="2">
    <citation type="submission" date="2022-03" db="EMBL/GenBank/DDBJ databases">
        <title>Draft title - Genomic analysis of global carrot germplasm unveils the trajectory of domestication and the origin of high carotenoid orange carrot.</title>
        <authorList>
            <person name="Iorizzo M."/>
            <person name="Ellison S."/>
            <person name="Senalik D."/>
            <person name="Macko-Podgorni A."/>
            <person name="Grzebelus D."/>
            <person name="Bostan H."/>
            <person name="Rolling W."/>
            <person name="Curaba J."/>
            <person name="Simon P."/>
        </authorList>
    </citation>
    <scope>NUCLEOTIDE SEQUENCE</scope>
    <source>
        <tissue evidence="1">Leaf</tissue>
    </source>
</reference>
<proteinExistence type="predicted"/>
<sequence length="607" mass="69361">MERIERIEPLEKKATSGDEPKQKIEPLLGEVAGNYSNRIHGKSGKHSGNKSLIPAALRRVKFLLAVVHPDLIKKGVLGDEEALWVIHEFLHNNGWWERARNLNFISEEEELATHNYDLPILDFIQANNHFVDHNVQLMINRGDTEGVRMALNQIHYGSLKAARDGNRSQGTLNNKEKKSDLKQAFGNSHYKNRKNNHSQMQVDKFITPLFRMSDIPRIQLRPTEMLFSKSLYLPLISSIRPFPPSNMPLLLPKDMWTLFKKVGRLRDVILPRKRDKNRNRFGFIVVAEELDGNKLISTLHGKLLGTKRLHLSWAKSQHKPQIFSSEKYKTPSFYKFQEESAMPVIGGDRHTTSPVVKPVIDVKKSLPEDGEHDEKSCDVPSMVNVMDLLPNDDMLELMNHSLFLQTIKPETVSNVTLIVEGLRVKTATVRGLSNRCFLAHFDCPNDFEEVDIDFLQIGFLEVRRATLDDLLPSRRAWLEVRGLPVFGWTEENFKKLLAEIGQVLQCCRMMDDDGNYKSPKFLVETFQADFINMSGDHSEVHDEVLLAEESNSLINPLTPRPNSVPIRSSGWSHSSKKIIMHSPEPELPQQFVTSHWLPGDKDSSVSR</sequence>
<name>A0A175YB69_DAUCS</name>
<dbReference type="Gene3D" id="3.30.70.330">
    <property type="match status" value="1"/>
</dbReference>
<reference evidence="1" key="1">
    <citation type="journal article" date="2016" name="Nat. Genet.">
        <title>A high-quality carrot genome assembly provides new insights into carotenoid accumulation and asterid genome evolution.</title>
        <authorList>
            <person name="Iorizzo M."/>
            <person name="Ellison S."/>
            <person name="Senalik D."/>
            <person name="Zeng P."/>
            <person name="Satapoomin P."/>
            <person name="Huang J."/>
            <person name="Bowman M."/>
            <person name="Iovene M."/>
            <person name="Sanseverino W."/>
            <person name="Cavagnaro P."/>
            <person name="Yildiz M."/>
            <person name="Macko-Podgorni A."/>
            <person name="Moranska E."/>
            <person name="Grzebelus E."/>
            <person name="Grzebelus D."/>
            <person name="Ashrafi H."/>
            <person name="Zheng Z."/>
            <person name="Cheng S."/>
            <person name="Spooner D."/>
            <person name="Van Deynze A."/>
            <person name="Simon P."/>
        </authorList>
    </citation>
    <scope>NUCLEOTIDE SEQUENCE</scope>
    <source>
        <tissue evidence="1">Leaf</tissue>
    </source>
</reference>